<reference evidence="2" key="1">
    <citation type="submission" date="2020-11" db="EMBL/GenBank/DDBJ databases">
        <authorList>
            <person name="Tran Van P."/>
        </authorList>
    </citation>
    <scope>NUCLEOTIDE SEQUENCE</scope>
</reference>
<dbReference type="Proteomes" id="UP000678499">
    <property type="component" value="Unassembled WGS sequence"/>
</dbReference>
<dbReference type="EMBL" id="OA882047">
    <property type="protein sequence ID" value="CAD7272193.1"/>
    <property type="molecule type" value="Genomic_DNA"/>
</dbReference>
<accession>A0A7R9BBS6</accession>
<feature type="region of interest" description="Disordered" evidence="1">
    <location>
        <begin position="71"/>
        <end position="90"/>
    </location>
</feature>
<evidence type="ECO:0000313" key="3">
    <source>
        <dbReference type="Proteomes" id="UP000678499"/>
    </source>
</evidence>
<name>A0A7R9BBS6_9CRUS</name>
<organism evidence="2">
    <name type="scientific">Notodromas monacha</name>
    <dbReference type="NCBI Taxonomy" id="399045"/>
    <lineage>
        <taxon>Eukaryota</taxon>
        <taxon>Metazoa</taxon>
        <taxon>Ecdysozoa</taxon>
        <taxon>Arthropoda</taxon>
        <taxon>Crustacea</taxon>
        <taxon>Oligostraca</taxon>
        <taxon>Ostracoda</taxon>
        <taxon>Podocopa</taxon>
        <taxon>Podocopida</taxon>
        <taxon>Cypridocopina</taxon>
        <taxon>Cypridoidea</taxon>
        <taxon>Cyprididae</taxon>
        <taxon>Notodromas</taxon>
    </lineage>
</organism>
<evidence type="ECO:0000313" key="2">
    <source>
        <dbReference type="EMBL" id="CAD7272193.1"/>
    </source>
</evidence>
<proteinExistence type="predicted"/>
<feature type="region of interest" description="Disordered" evidence="1">
    <location>
        <begin position="1"/>
        <end position="49"/>
    </location>
</feature>
<protein>
    <submittedName>
        <fullName evidence="2">Uncharacterized protein</fullName>
    </submittedName>
</protein>
<keyword evidence="3" id="KW-1185">Reference proteome</keyword>
<dbReference type="AlphaFoldDB" id="A0A7R9BBS6"/>
<dbReference type="EMBL" id="CAJPEX010000010">
    <property type="protein sequence ID" value="CAG0912345.1"/>
    <property type="molecule type" value="Genomic_DNA"/>
</dbReference>
<feature type="compositionally biased region" description="Basic and acidic residues" evidence="1">
    <location>
        <begin position="30"/>
        <end position="41"/>
    </location>
</feature>
<feature type="region of interest" description="Disordered" evidence="1">
    <location>
        <begin position="103"/>
        <end position="142"/>
    </location>
</feature>
<sequence>MTEANDSDSGKGYYRRSEMRRLMSQPVETYRYEEESKRGDGDGAVTARPPVMRRFAAPVQRYANRISMPVLPQGNIHESSPDLQESKTRSGLMSDVELQQGFKYSSNLRETDPDFPGESFGSRVAERSRRISTSSHFSSCPPTVMVIANGGGSSDSVGDSDKLSMIYEPRHFHSGSPIQVD</sequence>
<evidence type="ECO:0000256" key="1">
    <source>
        <dbReference type="SAM" id="MobiDB-lite"/>
    </source>
</evidence>
<gene>
    <name evidence="2" type="ORF">NMOB1V02_LOCUS137</name>
</gene>